<evidence type="ECO:0000256" key="5">
    <source>
        <dbReference type="ARBA" id="ARBA00022527"/>
    </source>
</evidence>
<evidence type="ECO:0000256" key="4">
    <source>
        <dbReference type="ARBA" id="ARBA00013203"/>
    </source>
</evidence>
<dbReference type="GO" id="GO:0046872">
    <property type="term" value="F:metal ion binding"/>
    <property type="evidence" value="ECO:0007669"/>
    <property type="project" value="UniProtKB-KW"/>
</dbReference>
<accession>A0A9N9X1U8</accession>
<dbReference type="Proteomes" id="UP001153737">
    <property type="component" value="Chromosome 15"/>
</dbReference>
<dbReference type="Gene3D" id="3.30.200.20">
    <property type="entry name" value="Phosphorylase Kinase, domain 1"/>
    <property type="match status" value="1"/>
</dbReference>
<dbReference type="OrthoDB" id="20134at2759"/>
<dbReference type="GO" id="GO:0030036">
    <property type="term" value="P:actin cytoskeleton organization"/>
    <property type="evidence" value="ECO:0007669"/>
    <property type="project" value="TreeGrafter"/>
</dbReference>
<feature type="domain" description="Protein kinase" evidence="19">
    <location>
        <begin position="80"/>
        <end position="339"/>
    </location>
</feature>
<organism evidence="20 21">
    <name type="scientific">Phaedon cochleariae</name>
    <name type="common">Mustard beetle</name>
    <dbReference type="NCBI Taxonomy" id="80249"/>
    <lineage>
        <taxon>Eukaryota</taxon>
        <taxon>Metazoa</taxon>
        <taxon>Ecdysozoa</taxon>
        <taxon>Arthropoda</taxon>
        <taxon>Hexapoda</taxon>
        <taxon>Insecta</taxon>
        <taxon>Pterygota</taxon>
        <taxon>Neoptera</taxon>
        <taxon>Endopterygota</taxon>
        <taxon>Coleoptera</taxon>
        <taxon>Polyphaga</taxon>
        <taxon>Cucujiformia</taxon>
        <taxon>Chrysomeloidea</taxon>
        <taxon>Chrysomelidae</taxon>
        <taxon>Chrysomelinae</taxon>
        <taxon>Chrysomelini</taxon>
        <taxon>Phaedon</taxon>
    </lineage>
</organism>
<evidence type="ECO:0000256" key="7">
    <source>
        <dbReference type="ARBA" id="ARBA00022679"/>
    </source>
</evidence>
<keyword evidence="8" id="KW-0479">Metal-binding</keyword>
<proteinExistence type="inferred from homology"/>
<evidence type="ECO:0000256" key="1">
    <source>
        <dbReference type="ARBA" id="ARBA00001936"/>
    </source>
</evidence>
<dbReference type="InterPro" id="IPR000719">
    <property type="entry name" value="Prot_kinase_dom"/>
</dbReference>
<dbReference type="InterPro" id="IPR008266">
    <property type="entry name" value="Tyr_kinase_AS"/>
</dbReference>
<dbReference type="FunFam" id="3.30.200.20:FF:000134">
    <property type="entry name" value="Dual specificity testis-specific protein kinase 2"/>
    <property type="match status" value="1"/>
</dbReference>
<keyword evidence="7" id="KW-0808">Transferase</keyword>
<reference evidence="20" key="2">
    <citation type="submission" date="2022-10" db="EMBL/GenBank/DDBJ databases">
        <authorList>
            <consortium name="ENA_rothamsted_submissions"/>
            <consortium name="culmorum"/>
            <person name="King R."/>
        </authorList>
    </citation>
    <scope>NUCLEOTIDE SEQUENCE</scope>
</reference>
<evidence type="ECO:0000256" key="15">
    <source>
        <dbReference type="ARBA" id="ARBA00049003"/>
    </source>
</evidence>
<evidence type="ECO:0000256" key="6">
    <source>
        <dbReference type="ARBA" id="ARBA00022553"/>
    </source>
</evidence>
<evidence type="ECO:0000256" key="3">
    <source>
        <dbReference type="ARBA" id="ARBA00005843"/>
    </source>
</evidence>
<dbReference type="InterPro" id="IPR017441">
    <property type="entry name" value="Protein_kinase_ATP_BS"/>
</dbReference>
<evidence type="ECO:0000259" key="19">
    <source>
        <dbReference type="PROSITE" id="PS50011"/>
    </source>
</evidence>
<protein>
    <recommendedName>
        <fullName evidence="4">dual-specificity kinase</fullName>
        <ecNumber evidence="4">2.7.12.1</ecNumber>
    </recommendedName>
</protein>
<evidence type="ECO:0000256" key="11">
    <source>
        <dbReference type="ARBA" id="ARBA00022840"/>
    </source>
</evidence>
<dbReference type="Pfam" id="PF07714">
    <property type="entry name" value="PK_Tyr_Ser-Thr"/>
    <property type="match status" value="1"/>
</dbReference>
<comment type="catalytic activity">
    <reaction evidence="17">
        <text>L-tyrosyl-[protein] + ATP = O-phospho-L-tyrosyl-[protein] + ADP + H(+)</text>
        <dbReference type="Rhea" id="RHEA:10596"/>
        <dbReference type="Rhea" id="RHEA-COMP:10136"/>
        <dbReference type="Rhea" id="RHEA-COMP:20101"/>
        <dbReference type="ChEBI" id="CHEBI:15378"/>
        <dbReference type="ChEBI" id="CHEBI:30616"/>
        <dbReference type="ChEBI" id="CHEBI:46858"/>
        <dbReference type="ChEBI" id="CHEBI:61978"/>
        <dbReference type="ChEBI" id="CHEBI:456216"/>
        <dbReference type="EC" id="2.7.12.1"/>
    </reaction>
</comment>
<dbReference type="PANTHER" id="PTHR46485:SF5">
    <property type="entry name" value="CENTER DIVIDER, ISOFORM A"/>
    <property type="match status" value="1"/>
</dbReference>
<dbReference type="InterPro" id="IPR050940">
    <property type="entry name" value="Actin_reg-Ser/Thr_kinase"/>
</dbReference>
<dbReference type="InterPro" id="IPR001245">
    <property type="entry name" value="Ser-Thr/Tyr_kinase_cat_dom"/>
</dbReference>
<dbReference type="GO" id="GO:0005737">
    <property type="term" value="C:cytoplasm"/>
    <property type="evidence" value="ECO:0007669"/>
    <property type="project" value="TreeGrafter"/>
</dbReference>
<comment type="similarity">
    <text evidence="3">Belongs to the protein kinase superfamily. TKL Ser/Thr protein kinase family.</text>
</comment>
<feature type="binding site" evidence="18">
    <location>
        <position position="109"/>
    </location>
    <ligand>
        <name>ATP</name>
        <dbReference type="ChEBI" id="CHEBI:30616"/>
    </ligand>
</feature>
<evidence type="ECO:0000256" key="13">
    <source>
        <dbReference type="ARBA" id="ARBA00023137"/>
    </source>
</evidence>
<dbReference type="EC" id="2.7.12.1" evidence="4"/>
<evidence type="ECO:0000256" key="17">
    <source>
        <dbReference type="ARBA" id="ARBA00051680"/>
    </source>
</evidence>
<keyword evidence="11 18" id="KW-0067">ATP-binding</keyword>
<evidence type="ECO:0000256" key="12">
    <source>
        <dbReference type="ARBA" id="ARBA00022842"/>
    </source>
</evidence>
<dbReference type="GO" id="GO:0005634">
    <property type="term" value="C:nucleus"/>
    <property type="evidence" value="ECO:0007669"/>
    <property type="project" value="TreeGrafter"/>
</dbReference>
<dbReference type="FunFam" id="1.10.510.10:FF:000202">
    <property type="entry name" value="Dual specificity testis-specific protein kinase 2"/>
    <property type="match status" value="1"/>
</dbReference>
<comment type="cofactor">
    <cofactor evidence="1">
        <name>Mn(2+)</name>
        <dbReference type="ChEBI" id="CHEBI:29035"/>
    </cofactor>
</comment>
<dbReference type="PROSITE" id="PS50011">
    <property type="entry name" value="PROTEIN_KINASE_DOM"/>
    <property type="match status" value="1"/>
</dbReference>
<keyword evidence="14" id="KW-0464">Manganese</keyword>
<evidence type="ECO:0000256" key="2">
    <source>
        <dbReference type="ARBA" id="ARBA00001946"/>
    </source>
</evidence>
<dbReference type="GO" id="GO:0004712">
    <property type="term" value="F:protein serine/threonine/tyrosine kinase activity"/>
    <property type="evidence" value="ECO:0007669"/>
    <property type="project" value="UniProtKB-EC"/>
</dbReference>
<name>A0A9N9X1U8_PHACE</name>
<evidence type="ECO:0000256" key="16">
    <source>
        <dbReference type="ARBA" id="ARBA00049308"/>
    </source>
</evidence>
<dbReference type="GO" id="GO:0005524">
    <property type="term" value="F:ATP binding"/>
    <property type="evidence" value="ECO:0007669"/>
    <property type="project" value="UniProtKB-UniRule"/>
</dbReference>
<evidence type="ECO:0000313" key="21">
    <source>
        <dbReference type="Proteomes" id="UP001153737"/>
    </source>
</evidence>
<keyword evidence="10" id="KW-0418">Kinase</keyword>
<dbReference type="PROSITE" id="PS00109">
    <property type="entry name" value="PROTEIN_KINASE_TYR"/>
    <property type="match status" value="1"/>
</dbReference>
<keyword evidence="12" id="KW-0460">Magnesium</keyword>
<dbReference type="InterPro" id="IPR011009">
    <property type="entry name" value="Kinase-like_dom_sf"/>
</dbReference>
<dbReference type="GO" id="GO:0004674">
    <property type="term" value="F:protein serine/threonine kinase activity"/>
    <property type="evidence" value="ECO:0007669"/>
    <property type="project" value="UniProtKB-KW"/>
</dbReference>
<keyword evidence="21" id="KW-1185">Reference proteome</keyword>
<dbReference type="PRINTS" id="PR00109">
    <property type="entry name" value="TYRKINASE"/>
</dbReference>
<keyword evidence="9 18" id="KW-0547">Nucleotide-binding</keyword>
<reference evidence="20" key="1">
    <citation type="submission" date="2022-01" db="EMBL/GenBank/DDBJ databases">
        <authorList>
            <person name="King R."/>
        </authorList>
    </citation>
    <scope>NUCLEOTIDE SEQUENCE</scope>
</reference>
<dbReference type="EMBL" id="OU896721">
    <property type="protein sequence ID" value="CAG9817262.1"/>
    <property type="molecule type" value="Genomic_DNA"/>
</dbReference>
<dbReference type="PROSITE" id="PS00107">
    <property type="entry name" value="PROTEIN_KINASE_ATP"/>
    <property type="match status" value="1"/>
</dbReference>
<comment type="catalytic activity">
    <reaction evidence="16">
        <text>L-threonyl-[protein] + ATP = O-phospho-L-threonyl-[protein] + ADP + H(+)</text>
        <dbReference type="Rhea" id="RHEA:46608"/>
        <dbReference type="Rhea" id="RHEA-COMP:11060"/>
        <dbReference type="Rhea" id="RHEA-COMP:11605"/>
        <dbReference type="ChEBI" id="CHEBI:15378"/>
        <dbReference type="ChEBI" id="CHEBI:30013"/>
        <dbReference type="ChEBI" id="CHEBI:30616"/>
        <dbReference type="ChEBI" id="CHEBI:61977"/>
        <dbReference type="ChEBI" id="CHEBI:456216"/>
        <dbReference type="EC" id="2.7.12.1"/>
    </reaction>
</comment>
<gene>
    <name evidence="20" type="ORF">PHAECO_LOCUS4796</name>
</gene>
<evidence type="ECO:0000256" key="18">
    <source>
        <dbReference type="PROSITE-ProRule" id="PRU10141"/>
    </source>
</evidence>
<dbReference type="PANTHER" id="PTHR46485">
    <property type="entry name" value="LIM DOMAIN KINASE 1"/>
    <property type="match status" value="1"/>
</dbReference>
<dbReference type="Gene3D" id="1.10.510.10">
    <property type="entry name" value="Transferase(Phosphotransferase) domain 1"/>
    <property type="match status" value="1"/>
</dbReference>
<evidence type="ECO:0000256" key="9">
    <source>
        <dbReference type="ARBA" id="ARBA00022741"/>
    </source>
</evidence>
<keyword evidence="13" id="KW-0829">Tyrosine-protein kinase</keyword>
<keyword evidence="6" id="KW-0597">Phosphoprotein</keyword>
<comment type="cofactor">
    <cofactor evidence="2">
        <name>Mg(2+)</name>
        <dbReference type="ChEBI" id="CHEBI:18420"/>
    </cofactor>
</comment>
<dbReference type="SUPFAM" id="SSF56112">
    <property type="entry name" value="Protein kinase-like (PK-like)"/>
    <property type="match status" value="1"/>
</dbReference>
<dbReference type="AlphaFoldDB" id="A0A9N9X1U8"/>
<evidence type="ECO:0000256" key="14">
    <source>
        <dbReference type="ARBA" id="ARBA00023211"/>
    </source>
</evidence>
<keyword evidence="5" id="KW-0723">Serine/threonine-protein kinase</keyword>
<comment type="catalytic activity">
    <reaction evidence="15">
        <text>L-seryl-[protein] + ATP = O-phospho-L-seryl-[protein] + ADP + H(+)</text>
        <dbReference type="Rhea" id="RHEA:17989"/>
        <dbReference type="Rhea" id="RHEA-COMP:9863"/>
        <dbReference type="Rhea" id="RHEA-COMP:11604"/>
        <dbReference type="ChEBI" id="CHEBI:15378"/>
        <dbReference type="ChEBI" id="CHEBI:29999"/>
        <dbReference type="ChEBI" id="CHEBI:30616"/>
        <dbReference type="ChEBI" id="CHEBI:83421"/>
        <dbReference type="ChEBI" id="CHEBI:456216"/>
        <dbReference type="EC" id="2.7.12.1"/>
    </reaction>
</comment>
<sequence length="580" mass="64893">MIIEHSIMMYPSNKNESAAKSKISCQYDNPCNPKDSDYEKLFCPNNELSEPSRTRSDRLKTGSSCQALKHAVAALHRIDDFHKEKIGEGFFSEVFKVTDQSTGQVMVLKMNTRHSNRRNMLKEIELMNRLSHPNILRLKGVCVHQGQLHALTEHIDGGSLYQLIQDRAVEVAQETRVGVARDVARGMEYLHSKGVIHRDLTSKNILIKPLDNGRIRAIVADFGLSTDIPDPKEKERTKLPIVGSAYWMSPEMLKGKHYDERSDIFGYGIVLCELIARVEADPDYLPRTDNFGLDYLAFTELCEPNVVPEFLRLAFRCCNVDPKCRPTFAENVRTLSDILSDVKQQQPEAIGDKEKRMAGCAAKSEEQLTVLAHQSCAPQHQKTHHRRSLSEDTTMLCPALATPSDKARRHALLMCRQDPHYTPRTTNPFLSLHFRGHQKFLGNFSSCLEIPAPEAPTSLPGSGSNWSEEGLRRRGSCESGFYSSVGECLSPNSVWGSSLPSLEHAHAWCKRASSIYTDSSEDVSGSDWPDEMQPNISTIVEQDSGGSSTCSQVSVPRTKCSRLVVCEGAVRSKLPLFDKK</sequence>
<evidence type="ECO:0000256" key="8">
    <source>
        <dbReference type="ARBA" id="ARBA00022723"/>
    </source>
</evidence>
<evidence type="ECO:0000313" key="20">
    <source>
        <dbReference type="EMBL" id="CAG9817262.1"/>
    </source>
</evidence>
<dbReference type="GO" id="GO:0004713">
    <property type="term" value="F:protein tyrosine kinase activity"/>
    <property type="evidence" value="ECO:0007669"/>
    <property type="project" value="UniProtKB-KW"/>
</dbReference>
<evidence type="ECO:0000256" key="10">
    <source>
        <dbReference type="ARBA" id="ARBA00022777"/>
    </source>
</evidence>